<feature type="domain" description="NADP-dependent oxidoreductase" evidence="2">
    <location>
        <begin position="58"/>
        <end position="308"/>
    </location>
</feature>
<protein>
    <submittedName>
        <fullName evidence="3">Aldo/keto reductase protein</fullName>
    </submittedName>
</protein>
<evidence type="ECO:0000256" key="1">
    <source>
        <dbReference type="SAM" id="SignalP"/>
    </source>
</evidence>
<gene>
    <name evidence="3" type="ORF">IE4872_CH01995</name>
</gene>
<dbReference type="STRING" id="56730.IE4872_CH01995"/>
<dbReference type="EMBL" id="CP017101">
    <property type="protein sequence ID" value="APO67612.1"/>
    <property type="molecule type" value="Genomic_DNA"/>
</dbReference>
<name>A0A1L5NIB2_9HYPH</name>
<dbReference type="InterPro" id="IPR023210">
    <property type="entry name" value="NADP_OxRdtase_dom"/>
</dbReference>
<evidence type="ECO:0000313" key="3">
    <source>
        <dbReference type="EMBL" id="APO67612.1"/>
    </source>
</evidence>
<dbReference type="CDD" id="cd19095">
    <property type="entry name" value="AKR_PA4992-like"/>
    <property type="match status" value="1"/>
</dbReference>
<dbReference type="PANTHER" id="PTHR43312:SF1">
    <property type="entry name" value="NADP-DEPENDENT OXIDOREDUCTASE DOMAIN-CONTAINING PROTEIN"/>
    <property type="match status" value="1"/>
</dbReference>
<sequence length="352" mass="39291">MTSGLATKRRTFLTGVAAVAATSMFASAISMRQAVAQQSGRAPIMRPIPKTGEMIPAVGLGTFETFDIRPGEPRDHVGEVIRLFHEHGGRVIDTSPLYGMSEVCVGDFIIDLDIADDIFITNKTWTTGDYLSDNSHSERQLRQSRERLWRDRIDVLQVHSLENHDQVRHWLAQKKAEGSVRYIGITQWSPEYYGTMERLVNTGTLDFVQVAYTILTRAAEQRLLDACAANGVAVQVNIPFEKARVFTPVAGQPVPDFAQEMGIETWAQYFLKWIISHPAVTNVIPATSQPQHVVDNMGALYGDLPDRAMRERMVDYYTGLTGVADALKQPPYPGKKYGGVVTWPFPQPPQRT</sequence>
<dbReference type="InterPro" id="IPR036812">
    <property type="entry name" value="NAD(P)_OxRdtase_dom_sf"/>
</dbReference>
<evidence type="ECO:0000313" key="4">
    <source>
        <dbReference type="Proteomes" id="UP000184749"/>
    </source>
</evidence>
<dbReference type="PROSITE" id="PS51318">
    <property type="entry name" value="TAT"/>
    <property type="match status" value="1"/>
</dbReference>
<dbReference type="SUPFAM" id="SSF51430">
    <property type="entry name" value="NAD(P)-linked oxidoreductase"/>
    <property type="match status" value="1"/>
</dbReference>
<dbReference type="PANTHER" id="PTHR43312">
    <property type="entry name" value="D-THREO-ALDOSE 1-DEHYDROGENASE"/>
    <property type="match status" value="1"/>
</dbReference>
<evidence type="ECO:0000259" key="2">
    <source>
        <dbReference type="Pfam" id="PF00248"/>
    </source>
</evidence>
<dbReference type="InterPro" id="IPR053135">
    <property type="entry name" value="AKR2_Oxidoreductase"/>
</dbReference>
<reference evidence="3 4" key="1">
    <citation type="submission" date="2016-09" db="EMBL/GenBank/DDBJ databases">
        <title>The complete genome sequences of Rhizobium gallicum, symbiovars gallicum and phaseoli, symbionts associated to common bean (Phaseolus vulgaris).</title>
        <authorList>
            <person name="Bustos P."/>
            <person name="Santamaria R.I."/>
            <person name="Perez-Carrascal O.M."/>
            <person name="Juarez S."/>
            <person name="Lozano L."/>
            <person name="Martinez-Flores I."/>
            <person name="Martinez-Romero E."/>
            <person name="Cevallos M."/>
            <person name="Romero D."/>
            <person name="Davila G."/>
            <person name="Gonzalez V."/>
        </authorList>
    </citation>
    <scope>NUCLEOTIDE SEQUENCE [LARGE SCALE GENOMIC DNA]</scope>
    <source>
        <strain evidence="3 4">IE4872</strain>
    </source>
</reference>
<dbReference type="InterPro" id="IPR006311">
    <property type="entry name" value="TAT_signal"/>
</dbReference>
<proteinExistence type="predicted"/>
<dbReference type="Gene3D" id="3.20.20.100">
    <property type="entry name" value="NADP-dependent oxidoreductase domain"/>
    <property type="match status" value="1"/>
</dbReference>
<organism evidence="3 4">
    <name type="scientific">Rhizobium gallicum</name>
    <dbReference type="NCBI Taxonomy" id="56730"/>
    <lineage>
        <taxon>Bacteria</taxon>
        <taxon>Pseudomonadati</taxon>
        <taxon>Pseudomonadota</taxon>
        <taxon>Alphaproteobacteria</taxon>
        <taxon>Hyphomicrobiales</taxon>
        <taxon>Rhizobiaceae</taxon>
        <taxon>Rhizobium/Agrobacterium group</taxon>
        <taxon>Rhizobium</taxon>
    </lineage>
</organism>
<dbReference type="AlphaFoldDB" id="A0A1L5NIB2"/>
<accession>A0A1L5NIB2</accession>
<dbReference type="Proteomes" id="UP000184749">
    <property type="component" value="Chromosome"/>
</dbReference>
<dbReference type="Pfam" id="PF00248">
    <property type="entry name" value="Aldo_ket_red"/>
    <property type="match status" value="1"/>
</dbReference>
<feature type="signal peptide" evidence="1">
    <location>
        <begin position="1"/>
        <end position="28"/>
    </location>
</feature>
<feature type="chain" id="PRO_5012430909" evidence="1">
    <location>
        <begin position="29"/>
        <end position="352"/>
    </location>
</feature>
<dbReference type="OrthoDB" id="9783572at2"/>
<keyword evidence="1" id="KW-0732">Signal</keyword>